<evidence type="ECO:0000313" key="13">
    <source>
        <dbReference type="Proteomes" id="UP000887564"/>
    </source>
</evidence>
<name>A0A914RUR7_PAREQ</name>
<dbReference type="SUPFAM" id="SSF56112">
    <property type="entry name" value="Protein kinase-like (PK-like)"/>
    <property type="match status" value="1"/>
</dbReference>
<dbReference type="EC" id="2.7.11.1" evidence="2"/>
<dbReference type="InterPro" id="IPR008271">
    <property type="entry name" value="Ser/Thr_kinase_AS"/>
</dbReference>
<dbReference type="InterPro" id="IPR051138">
    <property type="entry name" value="PIM_Ser/Thr_kinase"/>
</dbReference>
<protein>
    <recommendedName>
        <fullName evidence="3">Serine/threonine-protein kinase 1</fullName>
        <ecNumber evidence="2">2.7.11.1</ecNumber>
    </recommendedName>
</protein>
<evidence type="ECO:0000256" key="3">
    <source>
        <dbReference type="ARBA" id="ARBA00016885"/>
    </source>
</evidence>
<sequence>MIVMERPDEFMDLFDLISIYGGLDEKIAHSIFVQIVNTVCSLYADYGVLHRDIKDENIIINMRTGEVILVDFGAATLISKTDVKEFQGTRSYCPPEWFKRVVYMPLEATVCYDNLNTPTEMLQLTDYEDIFEEGISSRRIPVDPDELSREMSMSQYYSAHESLGFSTDDSHPSQVDSSVTEDESRLFSFYTTTNN</sequence>
<dbReference type="PROSITE" id="PS50011">
    <property type="entry name" value="PROTEIN_KINASE_DOM"/>
    <property type="match status" value="1"/>
</dbReference>
<evidence type="ECO:0000256" key="6">
    <source>
        <dbReference type="ARBA" id="ARBA00022741"/>
    </source>
</evidence>
<proteinExistence type="predicted"/>
<keyword evidence="13" id="KW-1185">Reference proteome</keyword>
<dbReference type="AlphaFoldDB" id="A0A914RUR7"/>
<dbReference type="PANTHER" id="PTHR22984">
    <property type="entry name" value="SERINE/THREONINE-PROTEIN KINASE PIM"/>
    <property type="match status" value="1"/>
</dbReference>
<dbReference type="GO" id="GO:0005737">
    <property type="term" value="C:cytoplasm"/>
    <property type="evidence" value="ECO:0007669"/>
    <property type="project" value="TreeGrafter"/>
</dbReference>
<dbReference type="PROSITE" id="PS00108">
    <property type="entry name" value="PROTEIN_KINASE_ST"/>
    <property type="match status" value="1"/>
</dbReference>
<evidence type="ECO:0000256" key="4">
    <source>
        <dbReference type="ARBA" id="ARBA00022527"/>
    </source>
</evidence>
<evidence type="ECO:0000256" key="8">
    <source>
        <dbReference type="ARBA" id="ARBA00022840"/>
    </source>
</evidence>
<keyword evidence="4" id="KW-0723">Serine/threonine-protein kinase</keyword>
<evidence type="ECO:0000259" key="12">
    <source>
        <dbReference type="PROSITE" id="PS50011"/>
    </source>
</evidence>
<evidence type="ECO:0000256" key="9">
    <source>
        <dbReference type="ARBA" id="ARBA00023200"/>
    </source>
</evidence>
<evidence type="ECO:0000256" key="1">
    <source>
        <dbReference type="ARBA" id="ARBA00004192"/>
    </source>
</evidence>
<keyword evidence="9" id="KW-1035">Host cytoplasm</keyword>
<dbReference type="Proteomes" id="UP000887564">
    <property type="component" value="Unplaced"/>
</dbReference>
<evidence type="ECO:0000256" key="10">
    <source>
        <dbReference type="ARBA" id="ARBA00047899"/>
    </source>
</evidence>
<dbReference type="Gene3D" id="1.10.510.10">
    <property type="entry name" value="Transferase(Phosphotransferase) domain 1"/>
    <property type="match status" value="1"/>
</dbReference>
<dbReference type="PANTHER" id="PTHR22984:SF25">
    <property type="entry name" value="PROTEIN KINASE DOMAIN-CONTAINING PROTEIN"/>
    <property type="match status" value="1"/>
</dbReference>
<comment type="catalytic activity">
    <reaction evidence="11">
        <text>L-seryl-[protein] + ATP = O-phospho-L-seryl-[protein] + ADP + H(+)</text>
        <dbReference type="Rhea" id="RHEA:17989"/>
        <dbReference type="Rhea" id="RHEA-COMP:9863"/>
        <dbReference type="Rhea" id="RHEA-COMP:11604"/>
        <dbReference type="ChEBI" id="CHEBI:15378"/>
        <dbReference type="ChEBI" id="CHEBI:29999"/>
        <dbReference type="ChEBI" id="CHEBI:30616"/>
        <dbReference type="ChEBI" id="CHEBI:83421"/>
        <dbReference type="ChEBI" id="CHEBI:456216"/>
        <dbReference type="EC" id="2.7.11.1"/>
    </reaction>
</comment>
<accession>A0A914RUR7</accession>
<organism evidence="13 14">
    <name type="scientific">Parascaris equorum</name>
    <name type="common">Equine roundworm</name>
    <dbReference type="NCBI Taxonomy" id="6256"/>
    <lineage>
        <taxon>Eukaryota</taxon>
        <taxon>Metazoa</taxon>
        <taxon>Ecdysozoa</taxon>
        <taxon>Nematoda</taxon>
        <taxon>Chromadorea</taxon>
        <taxon>Rhabditida</taxon>
        <taxon>Spirurina</taxon>
        <taxon>Ascaridomorpha</taxon>
        <taxon>Ascaridoidea</taxon>
        <taxon>Ascarididae</taxon>
        <taxon>Parascaris</taxon>
    </lineage>
</organism>
<evidence type="ECO:0000256" key="5">
    <source>
        <dbReference type="ARBA" id="ARBA00022679"/>
    </source>
</evidence>
<dbReference type="InterPro" id="IPR011009">
    <property type="entry name" value="Kinase-like_dom_sf"/>
</dbReference>
<comment type="subcellular location">
    <subcellularLocation>
        <location evidence="1">Host cytoplasm</location>
    </subcellularLocation>
</comment>
<evidence type="ECO:0000313" key="14">
    <source>
        <dbReference type="WBParaSite" id="PEQ_0001007301-mRNA-1"/>
    </source>
</evidence>
<dbReference type="WBParaSite" id="PEQ_0001007301-mRNA-1">
    <property type="protein sequence ID" value="PEQ_0001007301-mRNA-1"/>
    <property type="gene ID" value="PEQ_0001007301"/>
</dbReference>
<keyword evidence="6" id="KW-0547">Nucleotide-binding</keyword>
<keyword evidence="7" id="KW-0418">Kinase</keyword>
<comment type="catalytic activity">
    <reaction evidence="10">
        <text>L-threonyl-[protein] + ATP = O-phospho-L-threonyl-[protein] + ADP + H(+)</text>
        <dbReference type="Rhea" id="RHEA:46608"/>
        <dbReference type="Rhea" id="RHEA-COMP:11060"/>
        <dbReference type="Rhea" id="RHEA-COMP:11605"/>
        <dbReference type="ChEBI" id="CHEBI:15378"/>
        <dbReference type="ChEBI" id="CHEBI:30013"/>
        <dbReference type="ChEBI" id="CHEBI:30616"/>
        <dbReference type="ChEBI" id="CHEBI:61977"/>
        <dbReference type="ChEBI" id="CHEBI:456216"/>
        <dbReference type="EC" id="2.7.11.1"/>
    </reaction>
</comment>
<evidence type="ECO:0000256" key="11">
    <source>
        <dbReference type="ARBA" id="ARBA00048679"/>
    </source>
</evidence>
<feature type="domain" description="Protein kinase" evidence="12">
    <location>
        <begin position="1"/>
        <end position="195"/>
    </location>
</feature>
<dbReference type="InterPro" id="IPR000719">
    <property type="entry name" value="Prot_kinase_dom"/>
</dbReference>
<dbReference type="Pfam" id="PF00069">
    <property type="entry name" value="Pkinase"/>
    <property type="match status" value="1"/>
</dbReference>
<reference evidence="14" key="1">
    <citation type="submission" date="2022-11" db="UniProtKB">
        <authorList>
            <consortium name="WormBaseParasite"/>
        </authorList>
    </citation>
    <scope>IDENTIFICATION</scope>
</reference>
<dbReference type="GO" id="GO:0004674">
    <property type="term" value="F:protein serine/threonine kinase activity"/>
    <property type="evidence" value="ECO:0007669"/>
    <property type="project" value="UniProtKB-KW"/>
</dbReference>
<dbReference type="SMART" id="SM00220">
    <property type="entry name" value="S_TKc"/>
    <property type="match status" value="1"/>
</dbReference>
<evidence type="ECO:0000256" key="2">
    <source>
        <dbReference type="ARBA" id="ARBA00012513"/>
    </source>
</evidence>
<keyword evidence="8" id="KW-0067">ATP-binding</keyword>
<dbReference type="GO" id="GO:0005524">
    <property type="term" value="F:ATP binding"/>
    <property type="evidence" value="ECO:0007669"/>
    <property type="project" value="UniProtKB-KW"/>
</dbReference>
<evidence type="ECO:0000256" key="7">
    <source>
        <dbReference type="ARBA" id="ARBA00022777"/>
    </source>
</evidence>
<keyword evidence="5" id="KW-0808">Transferase</keyword>
<dbReference type="GO" id="GO:0030430">
    <property type="term" value="C:host cell cytoplasm"/>
    <property type="evidence" value="ECO:0007669"/>
    <property type="project" value="UniProtKB-SubCell"/>
</dbReference>